<proteinExistence type="predicted"/>
<dbReference type="GO" id="GO:0046872">
    <property type="term" value="F:metal ion binding"/>
    <property type="evidence" value="ECO:0007669"/>
    <property type="project" value="InterPro"/>
</dbReference>
<dbReference type="InterPro" id="IPR036163">
    <property type="entry name" value="HMA_dom_sf"/>
</dbReference>
<organism evidence="1 2">
    <name type="scientific">Mycobacterium intracellulare 1956</name>
    <dbReference type="NCBI Taxonomy" id="1299331"/>
    <lineage>
        <taxon>Bacteria</taxon>
        <taxon>Bacillati</taxon>
        <taxon>Actinomycetota</taxon>
        <taxon>Actinomycetes</taxon>
        <taxon>Mycobacteriales</taxon>
        <taxon>Mycobacteriaceae</taxon>
        <taxon>Mycobacterium</taxon>
        <taxon>Mycobacterium avium complex (MAC)</taxon>
    </lineage>
</organism>
<evidence type="ECO:0000313" key="2">
    <source>
        <dbReference type="Proteomes" id="UP000020825"/>
    </source>
</evidence>
<dbReference type="AlphaFoldDB" id="X8CAT3"/>
<accession>X8CAT3</accession>
<gene>
    <name evidence="1" type="primary">ctpH</name>
    <name evidence="1" type="ORF">I550_5083</name>
</gene>
<dbReference type="PATRIC" id="fig|1299331.3.peg.4969"/>
<sequence length="216" mass="22716">MSITTSLRRSLPSRLISAGLQATTELARAGIETGIDVATIPLREGAKALSGELSRATLRRHCWRGNGRAWIEVRGLADAADGPLGPTVLEAILAHPGVASAKLNRPLSRVVVDLDDPATSLSDLCRVVEEAENRCPPTQDAGQPVSASLPGDGLVLATRAVTVAANAAGLGVALFGRATRLPRLPVTIAAGITFFDYQPWLRRRLEDRIGGPPPTP</sequence>
<protein>
    <submittedName>
        <fullName evidence="1">Metal cation transporting P-type ATPase CtpH domain protein</fullName>
    </submittedName>
</protein>
<dbReference type="EMBL" id="JAOG01000003">
    <property type="protein sequence ID" value="EUA53447.1"/>
    <property type="molecule type" value="Genomic_DNA"/>
</dbReference>
<comment type="caution">
    <text evidence="1">The sequence shown here is derived from an EMBL/GenBank/DDBJ whole genome shotgun (WGS) entry which is preliminary data.</text>
</comment>
<reference evidence="1 2" key="1">
    <citation type="submission" date="2013-12" db="EMBL/GenBank/DDBJ databases">
        <authorList>
            <person name="Zelazny A."/>
            <person name="Olivier K."/>
            <person name="Holland S."/>
            <person name="Lenaerts A."/>
            <person name="Ordway D."/>
            <person name="DeGroote M.A."/>
            <person name="Parker T."/>
            <person name="Sizemore C."/>
            <person name="Tallon L.J."/>
            <person name="Sadzewicz L.K."/>
            <person name="Sengamalay N."/>
            <person name="Fraser C.M."/>
            <person name="Hine E."/>
            <person name="Shefchek K.A."/>
            <person name="Das S.P."/>
            <person name="Tettelin H."/>
        </authorList>
    </citation>
    <scope>NUCLEOTIDE SEQUENCE [LARGE SCALE GENOMIC DNA]</scope>
    <source>
        <strain evidence="1 2">1956</strain>
    </source>
</reference>
<name>X8CAT3_MYCIT</name>
<dbReference type="Proteomes" id="UP000020825">
    <property type="component" value="Unassembled WGS sequence"/>
</dbReference>
<evidence type="ECO:0000313" key="1">
    <source>
        <dbReference type="EMBL" id="EUA53447.1"/>
    </source>
</evidence>
<dbReference type="SUPFAM" id="SSF55008">
    <property type="entry name" value="HMA, heavy metal-associated domain"/>
    <property type="match status" value="1"/>
</dbReference>